<accession>A0A845QFW5</accession>
<dbReference type="Proteomes" id="UP000470384">
    <property type="component" value="Unassembled WGS sequence"/>
</dbReference>
<sequence>MRARAGLGRTAYAPAVAIGVLWSVVGLWALVAGLGALALLAAAVLLAAVPGLLVWALLRRRAGMVLLTDQRLIVVEGPWPRRVEAVPLPTLDRLHVRRARLRWPGSRTASLVVVPLRDTEPQPFMVHDVAEADSFARQVLAVAGSPGGDV</sequence>
<dbReference type="OrthoDB" id="9758871at2"/>
<organism evidence="2 3">
    <name type="scientific">Pyruvatibacter mobilis</name>
    <dbReference type="NCBI Taxonomy" id="1712261"/>
    <lineage>
        <taxon>Bacteria</taxon>
        <taxon>Pseudomonadati</taxon>
        <taxon>Pseudomonadota</taxon>
        <taxon>Alphaproteobacteria</taxon>
        <taxon>Hyphomicrobiales</taxon>
        <taxon>Parvibaculaceae</taxon>
        <taxon>Pyruvatibacter</taxon>
    </lineage>
</organism>
<name>A0A845QFW5_9HYPH</name>
<keyword evidence="1" id="KW-0812">Transmembrane</keyword>
<protein>
    <recommendedName>
        <fullName evidence="4">PH domain-containing protein</fullName>
    </recommendedName>
</protein>
<feature type="transmembrane region" description="Helical" evidence="1">
    <location>
        <begin position="12"/>
        <end position="31"/>
    </location>
</feature>
<evidence type="ECO:0008006" key="4">
    <source>
        <dbReference type="Google" id="ProtNLM"/>
    </source>
</evidence>
<evidence type="ECO:0000313" key="2">
    <source>
        <dbReference type="EMBL" id="NBG97008.1"/>
    </source>
</evidence>
<keyword evidence="1" id="KW-0472">Membrane</keyword>
<evidence type="ECO:0000313" key="3">
    <source>
        <dbReference type="Proteomes" id="UP000470384"/>
    </source>
</evidence>
<evidence type="ECO:0000256" key="1">
    <source>
        <dbReference type="SAM" id="Phobius"/>
    </source>
</evidence>
<feature type="transmembrane region" description="Helical" evidence="1">
    <location>
        <begin position="37"/>
        <end position="58"/>
    </location>
</feature>
<comment type="caution">
    <text evidence="2">The sequence shown here is derived from an EMBL/GenBank/DDBJ whole genome shotgun (WGS) entry which is preliminary data.</text>
</comment>
<dbReference type="RefSeq" id="WP_160588989.1">
    <property type="nucleotide sequence ID" value="NZ_BMHN01000001.1"/>
</dbReference>
<reference evidence="2 3" key="1">
    <citation type="journal article" date="2016" name="Int. J. Syst. Evol. Microbiol.">
        <title>Pyruvatibacter mobilis gen. nov., sp. nov., a marine bacterium from the culture broth of Picochlorum sp. 122.</title>
        <authorList>
            <person name="Wang G."/>
            <person name="Tang M."/>
            <person name="Wu H."/>
            <person name="Dai S."/>
            <person name="Li T."/>
            <person name="Chen C."/>
            <person name="He H."/>
            <person name="Fan J."/>
            <person name="Xiang W."/>
            <person name="Li X."/>
        </authorList>
    </citation>
    <scope>NUCLEOTIDE SEQUENCE [LARGE SCALE GENOMIC DNA]</scope>
    <source>
        <strain evidence="2 3">GYP-11</strain>
    </source>
</reference>
<dbReference type="AlphaFoldDB" id="A0A845QFW5"/>
<dbReference type="GeneID" id="300653945"/>
<keyword evidence="1" id="KW-1133">Transmembrane helix</keyword>
<proteinExistence type="predicted"/>
<gene>
    <name evidence="2" type="ORF">GTQ45_14820</name>
</gene>
<keyword evidence="3" id="KW-1185">Reference proteome</keyword>
<dbReference type="EMBL" id="WXYQ01000013">
    <property type="protein sequence ID" value="NBG97008.1"/>
    <property type="molecule type" value="Genomic_DNA"/>
</dbReference>